<accession>A0A6G6Y059</accession>
<dbReference type="EMBL" id="MT006240">
    <property type="protein sequence ID" value="QIG78305.1"/>
    <property type="molecule type" value="Genomic_DNA"/>
</dbReference>
<name>A0A6G6Y059_9CAUD</name>
<keyword evidence="3" id="KW-1185">Reference proteome</keyword>
<evidence type="ECO:0000313" key="3">
    <source>
        <dbReference type="Proteomes" id="UP000500911"/>
    </source>
</evidence>
<evidence type="ECO:0000256" key="1">
    <source>
        <dbReference type="SAM" id="MobiDB-lite"/>
    </source>
</evidence>
<reference evidence="2 3" key="1">
    <citation type="submission" date="2020-01" db="EMBL/GenBank/DDBJ databases">
        <title>Honey bees harbor a diverse gut virome engaging in nested strain-level interactions with the microbiota.</title>
        <authorList>
            <person name="Bonilla-Rosso G."/>
            <person name="Steiner T."/>
            <person name="Wichmann F."/>
            <person name="Bexkens E."/>
            <person name="Engel P."/>
        </authorList>
    </citation>
    <scope>NUCLEOTIDE SEQUENCE [LARGE SCALE GENOMIC DNA]</scope>
</reference>
<organism evidence="2 3">
    <name type="scientific">Bifidobacterium phage BadAargau2</name>
    <dbReference type="NCBI Taxonomy" id="2713242"/>
    <lineage>
        <taxon>Viruses</taxon>
        <taxon>Duplodnaviria</taxon>
        <taxon>Heunggongvirae</taxon>
        <taxon>Uroviricota</taxon>
        <taxon>Caudoviricetes</taxon>
        <taxon>Badaztecvirus</taxon>
        <taxon>Badaztecvirus badaargau2</taxon>
    </lineage>
</organism>
<dbReference type="Proteomes" id="UP000500911">
    <property type="component" value="Segment"/>
</dbReference>
<sequence>MVDDITPGMPDTGTGQGAYPWPPFPRVSSSQPFTMRDGMSYLEILEKLRHGLEIIQREWERYLKQVTQWGMDTEKAWQKFQEQYHTDFENLRDELIQLIHDAGQTDNVMVWSSAYGRMVPLQQALDDIYDADRVHGLFVMDFDSLNLTPAQFDALKVEPRMFDMHSVHLVNAVKGDITADDILWLNPQQPTTPNEQQLAKIFLRRNPSANAFSNGN</sequence>
<protein>
    <submittedName>
        <fullName evidence="2">Uncharacterized protein</fullName>
    </submittedName>
</protein>
<gene>
    <name evidence="2" type="ORF">BAAR0010003c01_00010</name>
</gene>
<feature type="region of interest" description="Disordered" evidence="1">
    <location>
        <begin position="1"/>
        <end position="23"/>
    </location>
</feature>
<evidence type="ECO:0000313" key="2">
    <source>
        <dbReference type="EMBL" id="QIG78305.1"/>
    </source>
</evidence>
<proteinExistence type="predicted"/>